<keyword evidence="15" id="KW-1185">Reference proteome</keyword>
<dbReference type="InterPro" id="IPR036097">
    <property type="entry name" value="HisK_dim/P_sf"/>
</dbReference>
<name>A0A1Q2MDD0_9BACT</name>
<feature type="coiled-coil region" evidence="12">
    <location>
        <begin position="119"/>
        <end position="146"/>
    </location>
</feature>
<dbReference type="PANTHER" id="PTHR43711">
    <property type="entry name" value="TWO-COMPONENT HISTIDINE KINASE"/>
    <property type="match status" value="1"/>
</dbReference>
<evidence type="ECO:0000256" key="9">
    <source>
        <dbReference type="ARBA" id="ARBA00022840"/>
    </source>
</evidence>
<evidence type="ECO:0000256" key="11">
    <source>
        <dbReference type="ARBA" id="ARBA00023136"/>
    </source>
</evidence>
<dbReference type="SUPFAM" id="SSF47384">
    <property type="entry name" value="Homodimeric domain of signal transducing histidine kinase"/>
    <property type="match status" value="1"/>
</dbReference>
<dbReference type="InterPro" id="IPR003661">
    <property type="entry name" value="HisK_dim/P_dom"/>
</dbReference>
<keyword evidence="7" id="KW-0547">Nucleotide-binding</keyword>
<dbReference type="KEGG" id="pbas:SMSP2_01037"/>
<comment type="subcellular location">
    <subcellularLocation>
        <location evidence="2">Cell membrane</location>
    </subcellularLocation>
</comment>
<feature type="domain" description="Histidine kinase" evidence="13">
    <location>
        <begin position="153"/>
        <end position="371"/>
    </location>
</feature>
<dbReference type="SUPFAM" id="SSF55874">
    <property type="entry name" value="ATPase domain of HSP90 chaperone/DNA topoisomerase II/histidine kinase"/>
    <property type="match status" value="1"/>
</dbReference>
<keyword evidence="6 14" id="KW-0808">Transferase</keyword>
<dbReference type="Gene3D" id="3.30.565.10">
    <property type="entry name" value="Histidine kinase-like ATPase, C-terminal domain"/>
    <property type="match status" value="1"/>
</dbReference>
<dbReference type="AlphaFoldDB" id="A0A1Q2MDD0"/>
<dbReference type="InterPro" id="IPR004358">
    <property type="entry name" value="Sig_transdc_His_kin-like_C"/>
</dbReference>
<keyword evidence="10" id="KW-0902">Two-component regulatory system</keyword>
<dbReference type="InterPro" id="IPR003594">
    <property type="entry name" value="HATPase_dom"/>
</dbReference>
<dbReference type="STRING" id="1851148.SMSP2_01037"/>
<evidence type="ECO:0000256" key="5">
    <source>
        <dbReference type="ARBA" id="ARBA00022553"/>
    </source>
</evidence>
<dbReference type="Pfam" id="PF02518">
    <property type="entry name" value="HATPase_c"/>
    <property type="match status" value="1"/>
</dbReference>
<dbReference type="CDD" id="cd00082">
    <property type="entry name" value="HisKA"/>
    <property type="match status" value="1"/>
</dbReference>
<keyword evidence="12" id="KW-0175">Coiled coil</keyword>
<comment type="catalytic activity">
    <reaction evidence="1">
        <text>ATP + protein L-histidine = ADP + protein N-phospho-L-histidine.</text>
        <dbReference type="EC" id="2.7.13.3"/>
    </reaction>
</comment>
<dbReference type="OrthoDB" id="9765274at2"/>
<keyword evidence="8" id="KW-0418">Kinase</keyword>
<evidence type="ECO:0000256" key="10">
    <source>
        <dbReference type="ARBA" id="ARBA00023012"/>
    </source>
</evidence>
<keyword evidence="5" id="KW-0597">Phosphoprotein</keyword>
<dbReference type="PROSITE" id="PS50109">
    <property type="entry name" value="HIS_KIN"/>
    <property type="match status" value="1"/>
</dbReference>
<dbReference type="GO" id="GO:0005886">
    <property type="term" value="C:plasma membrane"/>
    <property type="evidence" value="ECO:0007669"/>
    <property type="project" value="UniProtKB-SubCell"/>
</dbReference>
<sequence>MSHSIINSSTIKDHLCKLITESTANFLVICDESGNIIESNIAAQEIVSRSITDMNITDIFTSDIKLDDYLSSGRKHLLTLKSGSANAVSMYFSFHKISNSIAVFGEIDLQDSRNFEKCLIETNRELANVSRQLNKSNAQLKKLNDLKNSFLGMAAHDLRNPIGAIRIFSELLLKDAAKKSLDSDFIYKLNTIGSQCDFMLRLLNDLLDFSVIESGKMQLKMEDVNPAEFIEYVASLSKLGADKKNITLKVNLPESVKNISFDSQKIQQVLINLITNALKFSYSETTITISLEETNDGIVFSVSDQGQGIPQEELGCIFEAFKKASVKNTSGEKSTGLGLAIAQKIVLAHKGKMWVESKVGQGSTFFVFLPN</sequence>
<keyword evidence="11" id="KW-0472">Membrane</keyword>
<evidence type="ECO:0000256" key="8">
    <source>
        <dbReference type="ARBA" id="ARBA00022777"/>
    </source>
</evidence>
<organism evidence="14 15">
    <name type="scientific">Limihaloglobus sulfuriphilus</name>
    <dbReference type="NCBI Taxonomy" id="1851148"/>
    <lineage>
        <taxon>Bacteria</taxon>
        <taxon>Pseudomonadati</taxon>
        <taxon>Planctomycetota</taxon>
        <taxon>Phycisphaerae</taxon>
        <taxon>Sedimentisphaerales</taxon>
        <taxon>Sedimentisphaeraceae</taxon>
        <taxon>Limihaloglobus</taxon>
    </lineage>
</organism>
<evidence type="ECO:0000259" key="13">
    <source>
        <dbReference type="PROSITE" id="PS50109"/>
    </source>
</evidence>
<dbReference type="PANTHER" id="PTHR43711:SF1">
    <property type="entry name" value="HISTIDINE KINASE 1"/>
    <property type="match status" value="1"/>
</dbReference>
<dbReference type="Proteomes" id="UP000188181">
    <property type="component" value="Chromosome"/>
</dbReference>
<dbReference type="RefSeq" id="WP_146682923.1">
    <property type="nucleotide sequence ID" value="NZ_CP019646.1"/>
</dbReference>
<dbReference type="EC" id="2.7.13.3" evidence="3"/>
<protein>
    <recommendedName>
        <fullName evidence="3">histidine kinase</fullName>
        <ecNumber evidence="3">2.7.13.3</ecNumber>
    </recommendedName>
</protein>
<dbReference type="InterPro" id="IPR036890">
    <property type="entry name" value="HATPase_C_sf"/>
</dbReference>
<dbReference type="SMART" id="SM00387">
    <property type="entry name" value="HATPase_c"/>
    <property type="match status" value="1"/>
</dbReference>
<keyword evidence="9" id="KW-0067">ATP-binding</keyword>
<gene>
    <name evidence="14" type="primary">phoR_2</name>
    <name evidence="14" type="ORF">SMSP2_01037</name>
</gene>
<dbReference type="CDD" id="cd00075">
    <property type="entry name" value="HATPase"/>
    <property type="match status" value="1"/>
</dbReference>
<dbReference type="PRINTS" id="PR00344">
    <property type="entry name" value="BCTRLSENSOR"/>
</dbReference>
<accession>A0A1Q2MDD0</accession>
<dbReference type="InterPro" id="IPR050736">
    <property type="entry name" value="Sensor_HK_Regulatory"/>
</dbReference>
<evidence type="ECO:0000256" key="7">
    <source>
        <dbReference type="ARBA" id="ARBA00022741"/>
    </source>
</evidence>
<reference evidence="15" key="1">
    <citation type="submission" date="2017-02" db="EMBL/GenBank/DDBJ databases">
        <title>Comparative genomics and description of representatives of a novel lineage of planctomycetes thriving in anoxic sediments.</title>
        <authorList>
            <person name="Spring S."/>
            <person name="Bunk B."/>
            <person name="Sproer C."/>
        </authorList>
    </citation>
    <scope>NUCLEOTIDE SEQUENCE [LARGE SCALE GENOMIC DNA]</scope>
    <source>
        <strain evidence="15">SM-Chi-D1</strain>
    </source>
</reference>
<dbReference type="GO" id="GO:0005524">
    <property type="term" value="F:ATP binding"/>
    <property type="evidence" value="ECO:0007669"/>
    <property type="project" value="UniProtKB-KW"/>
</dbReference>
<evidence type="ECO:0000256" key="12">
    <source>
        <dbReference type="SAM" id="Coils"/>
    </source>
</evidence>
<evidence type="ECO:0000313" key="15">
    <source>
        <dbReference type="Proteomes" id="UP000188181"/>
    </source>
</evidence>
<dbReference type="InterPro" id="IPR005467">
    <property type="entry name" value="His_kinase_dom"/>
</dbReference>
<keyword evidence="4" id="KW-1003">Cell membrane</keyword>
<dbReference type="EMBL" id="CP019646">
    <property type="protein sequence ID" value="AQQ70680.1"/>
    <property type="molecule type" value="Genomic_DNA"/>
</dbReference>
<evidence type="ECO:0000256" key="1">
    <source>
        <dbReference type="ARBA" id="ARBA00000085"/>
    </source>
</evidence>
<evidence type="ECO:0000256" key="2">
    <source>
        <dbReference type="ARBA" id="ARBA00004236"/>
    </source>
</evidence>
<dbReference type="GO" id="GO:0000155">
    <property type="term" value="F:phosphorelay sensor kinase activity"/>
    <property type="evidence" value="ECO:0007669"/>
    <property type="project" value="InterPro"/>
</dbReference>
<dbReference type="FunFam" id="3.30.565.10:FF:000023">
    <property type="entry name" value="PAS domain-containing sensor histidine kinase"/>
    <property type="match status" value="1"/>
</dbReference>
<evidence type="ECO:0000313" key="14">
    <source>
        <dbReference type="EMBL" id="AQQ70680.1"/>
    </source>
</evidence>
<evidence type="ECO:0000256" key="3">
    <source>
        <dbReference type="ARBA" id="ARBA00012438"/>
    </source>
</evidence>
<proteinExistence type="predicted"/>
<dbReference type="SMART" id="SM00388">
    <property type="entry name" value="HisKA"/>
    <property type="match status" value="1"/>
</dbReference>
<evidence type="ECO:0000256" key="6">
    <source>
        <dbReference type="ARBA" id="ARBA00022679"/>
    </source>
</evidence>
<dbReference type="Pfam" id="PF00512">
    <property type="entry name" value="HisKA"/>
    <property type="match status" value="1"/>
</dbReference>
<dbReference type="Gene3D" id="1.10.287.130">
    <property type="match status" value="1"/>
</dbReference>
<evidence type="ECO:0000256" key="4">
    <source>
        <dbReference type="ARBA" id="ARBA00022475"/>
    </source>
</evidence>